<reference evidence="6" key="1">
    <citation type="submission" date="2022-12" db="EMBL/GenBank/DDBJ databases">
        <title>Reference genome sequencing for broad-spectrum identification of bacterial and archaeal isolates by mass spectrometry.</title>
        <authorList>
            <person name="Sekiguchi Y."/>
            <person name="Tourlousse D.M."/>
        </authorList>
    </citation>
    <scope>NUCLEOTIDE SEQUENCE</scope>
    <source>
        <strain evidence="6">ASRB1</strain>
    </source>
</reference>
<dbReference type="GO" id="GO:0018818">
    <property type="term" value="F:acetylene hydratase activity"/>
    <property type="evidence" value="ECO:0007669"/>
    <property type="project" value="InterPro"/>
</dbReference>
<dbReference type="SUPFAM" id="SSF50692">
    <property type="entry name" value="ADC-like"/>
    <property type="match status" value="1"/>
</dbReference>
<dbReference type="Gene3D" id="3.40.228.10">
    <property type="entry name" value="Dimethylsulfoxide Reductase, domain 2"/>
    <property type="match status" value="1"/>
</dbReference>
<dbReference type="PANTHER" id="PTHR43742:SF6">
    <property type="entry name" value="OXIDOREDUCTASE YYAE-RELATED"/>
    <property type="match status" value="1"/>
</dbReference>
<name>A0A9W6L7Y4_9BACT</name>
<dbReference type="SMART" id="SM00926">
    <property type="entry name" value="Molybdop_Fe4S4"/>
    <property type="match status" value="1"/>
</dbReference>
<evidence type="ECO:0000256" key="2">
    <source>
        <dbReference type="ARBA" id="ARBA00022723"/>
    </source>
</evidence>
<keyword evidence="2" id="KW-0479">Metal-binding</keyword>
<dbReference type="GO" id="GO:0046872">
    <property type="term" value="F:metal ion binding"/>
    <property type="evidence" value="ECO:0007669"/>
    <property type="project" value="UniProtKB-KW"/>
</dbReference>
<dbReference type="PANTHER" id="PTHR43742">
    <property type="entry name" value="TRIMETHYLAMINE-N-OXIDE REDUCTASE"/>
    <property type="match status" value="1"/>
</dbReference>
<evidence type="ECO:0000256" key="4">
    <source>
        <dbReference type="ARBA" id="ARBA00023014"/>
    </source>
</evidence>
<dbReference type="AlphaFoldDB" id="A0A9W6L7Y4"/>
<organism evidence="6 7">
    <name type="scientific">Desulforhabdus amnigena</name>
    <dbReference type="NCBI Taxonomy" id="40218"/>
    <lineage>
        <taxon>Bacteria</taxon>
        <taxon>Pseudomonadati</taxon>
        <taxon>Thermodesulfobacteriota</taxon>
        <taxon>Syntrophobacteria</taxon>
        <taxon>Syntrophobacterales</taxon>
        <taxon>Syntrophobacteraceae</taxon>
        <taxon>Desulforhabdus</taxon>
    </lineage>
</organism>
<dbReference type="GO" id="GO:0016491">
    <property type="term" value="F:oxidoreductase activity"/>
    <property type="evidence" value="ECO:0007669"/>
    <property type="project" value="InterPro"/>
</dbReference>
<keyword evidence="3" id="KW-0408">Iron</keyword>
<proteinExistence type="inferred from homology"/>
<dbReference type="Pfam" id="PF01568">
    <property type="entry name" value="Molydop_binding"/>
    <property type="match status" value="1"/>
</dbReference>
<dbReference type="InterPro" id="IPR006963">
    <property type="entry name" value="Mopterin_OxRdtase_4Fe-4S_dom"/>
</dbReference>
<protein>
    <recommendedName>
        <fullName evidence="5">4Fe-4S Mo/W bis-MGD-type domain-containing protein</fullName>
    </recommendedName>
</protein>
<dbReference type="Gene3D" id="2.40.40.20">
    <property type="match status" value="1"/>
</dbReference>
<evidence type="ECO:0000259" key="5">
    <source>
        <dbReference type="PROSITE" id="PS51669"/>
    </source>
</evidence>
<dbReference type="Gene3D" id="3.40.50.740">
    <property type="match status" value="1"/>
</dbReference>
<sequence>MAEEIRWVKTHCARMDHGGCALMVGVKDGKILQIKGDPQGYLNKGYTCYKGRVSADRLTHPDRLRYPLKRAGKRGEGKWQRISWEEALDETAKNLLRIKEKYGARAVGFGVGMPKGLEHFVLIRLANIFGSPNVIASQDVCHAPREITGIHTCGFYPVADLHNPTKCILAWGSNVLSTNEEGQIGSLTLEQLKNGARLIVVDPRKTDLAERADLWLQLRPGTTQALALGFLNVIIEESLYDKKFVGKHTYGFEDLARHVKQYTPEAVSEITWVPSELIRKAARMYATAKPAALQWGNAIEHNINAFDGIRSLVCLMAICGNLEVPGGNINAHDPKIMGLAEFVRADLIPDKRKEMISAYHGTIPRLMTVAPAYFRKAVLEEVPYPVRGYYGMCTNPLVAWAESAVTHAAFMSLDFIAVAEIFMTPTASLADIVLPVAHQYEMNDIGHYGIGHGLIFARPKVVEPPEECWPDMKIMNELGKRISPPEYWHDDFETFLEDVLRPSGLTYSEFAAKGYLKGPDRFRLHEEKGFRTPTGKVELRLSTAEKFKLKPLPEFTTLPEDEDPEFPLILISVKSRYYLHSSYRWVEKLRQKRPHPTVEIHPETAAAHGIGDGDNVTIETKYGSIVQVAKITDIVHPRVINAAIGWWFPEADAARQFEWQKSNFNILTSIRKLGKEFGTPNLKDLPCRIRKL</sequence>
<dbReference type="Proteomes" id="UP001144372">
    <property type="component" value="Unassembled WGS sequence"/>
</dbReference>
<dbReference type="InterPro" id="IPR037949">
    <property type="entry name" value="MopB_CT_Acetylene-hydratase"/>
</dbReference>
<dbReference type="PROSITE" id="PS51669">
    <property type="entry name" value="4FE4S_MOW_BIS_MGD"/>
    <property type="match status" value="1"/>
</dbReference>
<keyword evidence="4" id="KW-0411">Iron-sulfur</keyword>
<dbReference type="SUPFAM" id="SSF53706">
    <property type="entry name" value="Formate dehydrogenase/DMSO reductase, domains 1-3"/>
    <property type="match status" value="1"/>
</dbReference>
<dbReference type="Gene3D" id="2.20.25.90">
    <property type="entry name" value="ADC-like domains"/>
    <property type="match status" value="1"/>
</dbReference>
<dbReference type="Pfam" id="PF04879">
    <property type="entry name" value="Molybdop_Fe4S4"/>
    <property type="match status" value="1"/>
</dbReference>
<evidence type="ECO:0000313" key="7">
    <source>
        <dbReference type="Proteomes" id="UP001144372"/>
    </source>
</evidence>
<evidence type="ECO:0000313" key="6">
    <source>
        <dbReference type="EMBL" id="GLI35082.1"/>
    </source>
</evidence>
<accession>A0A9W6L7Y4</accession>
<dbReference type="GO" id="GO:0043546">
    <property type="term" value="F:molybdopterin cofactor binding"/>
    <property type="evidence" value="ECO:0007669"/>
    <property type="project" value="InterPro"/>
</dbReference>
<keyword evidence="7" id="KW-1185">Reference proteome</keyword>
<comment type="caution">
    <text evidence="6">The sequence shown here is derived from an EMBL/GenBank/DDBJ whole genome shotgun (WGS) entry which is preliminary data.</text>
</comment>
<gene>
    <name evidence="6" type="ORF">DAMNIGENAA_25150</name>
</gene>
<dbReference type="GO" id="GO:0051536">
    <property type="term" value="F:iron-sulfur cluster binding"/>
    <property type="evidence" value="ECO:0007669"/>
    <property type="project" value="UniProtKB-KW"/>
</dbReference>
<dbReference type="Pfam" id="PF00384">
    <property type="entry name" value="Molybdopterin"/>
    <property type="match status" value="1"/>
</dbReference>
<dbReference type="InterPro" id="IPR006656">
    <property type="entry name" value="Mopterin_OxRdtase"/>
</dbReference>
<dbReference type="EMBL" id="BSDR01000001">
    <property type="protein sequence ID" value="GLI35082.1"/>
    <property type="molecule type" value="Genomic_DNA"/>
</dbReference>
<dbReference type="InterPro" id="IPR050612">
    <property type="entry name" value="Prok_Mopterin_Oxidored"/>
</dbReference>
<feature type="domain" description="4Fe-4S Mo/W bis-MGD-type" evidence="5">
    <location>
        <begin position="5"/>
        <end position="62"/>
    </location>
</feature>
<dbReference type="InterPro" id="IPR006657">
    <property type="entry name" value="MoPterin_dinucl-bd_dom"/>
</dbReference>
<comment type="similarity">
    <text evidence="1">Belongs to the prokaryotic molybdopterin-containing oxidoreductase family.</text>
</comment>
<dbReference type="RefSeq" id="WP_281794633.1">
    <property type="nucleotide sequence ID" value="NZ_BSDR01000001.1"/>
</dbReference>
<evidence type="ECO:0000256" key="1">
    <source>
        <dbReference type="ARBA" id="ARBA00010312"/>
    </source>
</evidence>
<dbReference type="InterPro" id="IPR009010">
    <property type="entry name" value="Asp_de-COase-like_dom_sf"/>
</dbReference>
<dbReference type="CDD" id="cd02781">
    <property type="entry name" value="MopB_CT_Acetylene-hydratase"/>
    <property type="match status" value="1"/>
</dbReference>
<evidence type="ECO:0000256" key="3">
    <source>
        <dbReference type="ARBA" id="ARBA00023004"/>
    </source>
</evidence>